<dbReference type="Proteomes" id="UP000240916">
    <property type="component" value="Segment"/>
</dbReference>
<dbReference type="Pfam" id="PF24240">
    <property type="entry name" value="DUF7448"/>
    <property type="match status" value="1"/>
</dbReference>
<organism evidence="2 3">
    <name type="scientific">Mycobacterium phage Superphikiman</name>
    <dbReference type="NCBI Taxonomy" id="2041551"/>
    <lineage>
        <taxon>Viruses</taxon>
        <taxon>Duplodnaviria</taxon>
        <taxon>Heunggongvirae</taxon>
        <taxon>Uroviricota</taxon>
        <taxon>Caudoviricetes</taxon>
        <taxon>Omegavirus</taxon>
        <taxon>Omegavirus courthouse</taxon>
    </lineage>
</organism>
<accession>A0A2D2W421</accession>
<evidence type="ECO:0000259" key="1">
    <source>
        <dbReference type="Pfam" id="PF24240"/>
    </source>
</evidence>
<feature type="domain" description="DUF7448" evidence="1">
    <location>
        <begin position="49"/>
        <end position="155"/>
    </location>
</feature>
<dbReference type="InterPro" id="IPR055871">
    <property type="entry name" value="DUF7448"/>
</dbReference>
<reference evidence="2 3" key="1">
    <citation type="submission" date="2017-09" db="EMBL/GenBank/DDBJ databases">
        <authorList>
            <person name="Pradhan P."/>
            <person name="Aluri L.S."/>
            <person name="Anandarajan D."/>
            <person name="Beiriger J.C."/>
            <person name="Bethamcharla R."/>
            <person name="Betini N."/>
            <person name="Bhatt S.D."/>
            <person name="Chengalvala S."/>
            <person name="Cox N.E."/>
            <person name="Delvadia B.P."/>
            <person name="Desai A.S."/>
            <person name="Devaney A.M."/>
            <person name="Doyle B.K."/>
            <person name="Edgerton A.O."/>
            <person name="Erlich M.C."/>
            <person name="Fitzpatrick K.C."/>
            <person name="Gajjar E.A."/>
            <person name="Ganguly A."/>
            <person name="Gill R.S."/>
            <person name="Goldman M.G."/>
            <person name="Good P.M."/>
            <person name="Gupta N."/>
            <person name="Haddad L.M."/>
            <person name="Han E.J."/>
            <person name="Jain S."/>
            <person name="Jiang A."/>
            <person name="Jurgielewicz A.D."/>
            <person name="Kainth D.K."/>
            <person name="Karam J.M."/>
            <person name="Kodavatiganti M."/>
            <person name="Kriete S.J."/>
            <person name="MacDonald C.E."/>
            <person name="Maret J.P."/>
            <person name="Mathew A.E."/>
            <person name="Nako S."/>
            <person name="Natrajan M."/>
            <person name="Nishu N.M."/>
            <person name="Parikh A."/>
            <person name="Patel N."/>
            <person name="Patel P.D."/>
            <person name="Patel S."/>
            <person name="Patra K."/>
            <person name="Pumpuckdee D."/>
            <person name="Rai K."/>
            <person name="Ramanathan A."/>
            <person name="Sarkar A."/>
            <person name="Schaffer B.L."/>
            <person name="Shah P."/>
            <person name="Tata R.K."/>
            <person name="Tawfik A.H."/>
            <person name="Thuremella B.T."/>
            <person name="Toma J."/>
            <person name="Tran T.L."/>
            <person name="Veera S."/>
            <person name="Vemulapalli V.K."/>
            <person name="Vidas T.V."/>
            <person name="Vieira K.S."/>
            <person name="Vijayakumar G."/>
            <person name="Walor T.A."/>
            <person name="White C.R."/>
            <person name="Wong B.M."/>
            <person name="Zhao Sl."/>
            <person name="McDonald M.T."/>
            <person name="Dalia R."/>
            <person name="Little J.L."/>
            <person name="Gurney S.M.R."/>
            <person name="Bollivar D.W."/>
            <person name="Garlena R.A."/>
            <person name="Russell D.A."/>
            <person name="Pope W.H."/>
            <person name="Jacobs-Sera D."/>
            <person name="Hendrix R.W."/>
            <person name="Hatfull G.F."/>
        </authorList>
    </citation>
    <scope>NUCLEOTIDE SEQUENCE [LARGE SCALE GENOMIC DNA]</scope>
</reference>
<dbReference type="EMBL" id="MF919534">
    <property type="protein sequence ID" value="ATS92947.1"/>
    <property type="molecule type" value="Genomic_DNA"/>
</dbReference>
<evidence type="ECO:0000313" key="2">
    <source>
        <dbReference type="EMBL" id="ATS92947.1"/>
    </source>
</evidence>
<gene>
    <name evidence="2" type="ORF">SEA_SUPERPHIKIMAN_105</name>
</gene>
<protein>
    <recommendedName>
        <fullName evidence="1">DUF7448 domain-containing protein</fullName>
    </recommendedName>
</protein>
<proteinExistence type="predicted"/>
<name>A0A2D2W421_9CAUD</name>
<evidence type="ECO:0000313" key="3">
    <source>
        <dbReference type="Proteomes" id="UP000240916"/>
    </source>
</evidence>
<sequence>MTDRYPVEETCDCAWGCENPDHPKGESRYCPLPEDDGTMPNNVAELAGHVVGRRIVSAQKEKVQTGRWYGESECFVITLDDGSRVALVDSGDCCAYTTLENFLLHPELVDHVITGVGTTGGYERWHIYADLGDVLELDVSWSPGNPFYYGYGFDFVVLPVDE</sequence>